<comment type="caution">
    <text evidence="5">The sequence shown here is derived from an EMBL/GenBank/DDBJ whole genome shotgun (WGS) entry which is preliminary data.</text>
</comment>
<dbReference type="PANTHER" id="PTHR43280:SF2">
    <property type="entry name" value="HTH-TYPE TRANSCRIPTIONAL REGULATOR EXSA"/>
    <property type="match status" value="1"/>
</dbReference>
<dbReference type="Gene3D" id="1.10.10.60">
    <property type="entry name" value="Homeodomain-like"/>
    <property type="match status" value="2"/>
</dbReference>
<sequence length="280" mass="32576">MILERLTFEYDNKILIEKVKIGTPFRYEAIFENSGCFIYFKDRAPKLLSAEQNVQVNSQEAVLLKCGNHFLDMLKKTDDEQVEVMVVHLYPEVLKKIYANELPKIIEQGDCNIQSKVVVSREVISRFIESLEFYFQNPILINNDLLELKIKELVLLLIQSENVCSIQELISDLYSTRSVHVKNVIELHRYSNLGLDELAKLCNLSLSSFKREFKKVFNDTPNNYITDQKLKRAKELLRITEMPVSEIAYGVGFNDPLYFTRIFKKKIGGSPTEYRQKNMA</sequence>
<evidence type="ECO:0000256" key="2">
    <source>
        <dbReference type="ARBA" id="ARBA00023125"/>
    </source>
</evidence>
<organism evidence="5 6">
    <name type="scientific">Aquimarina aggregata</name>
    <dbReference type="NCBI Taxonomy" id="1642818"/>
    <lineage>
        <taxon>Bacteria</taxon>
        <taxon>Pseudomonadati</taxon>
        <taxon>Bacteroidota</taxon>
        <taxon>Flavobacteriia</taxon>
        <taxon>Flavobacteriales</taxon>
        <taxon>Flavobacteriaceae</taxon>
        <taxon>Aquimarina</taxon>
    </lineage>
</organism>
<protein>
    <submittedName>
        <fullName evidence="5">AraC family transcriptional regulator</fullName>
    </submittedName>
</protein>
<dbReference type="InterPro" id="IPR018062">
    <property type="entry name" value="HTH_AraC-typ_CS"/>
</dbReference>
<evidence type="ECO:0000313" key="5">
    <source>
        <dbReference type="EMBL" id="KZS42916.1"/>
    </source>
</evidence>
<gene>
    <name evidence="5" type="ORF">AWE51_16260</name>
</gene>
<evidence type="ECO:0000313" key="6">
    <source>
        <dbReference type="Proteomes" id="UP000076715"/>
    </source>
</evidence>
<dbReference type="RefSeq" id="WP_066308195.1">
    <property type="nucleotide sequence ID" value="NZ_LQRT01000001.1"/>
</dbReference>
<keyword evidence="3" id="KW-0804">Transcription</keyword>
<dbReference type="InterPro" id="IPR054015">
    <property type="entry name" value="ExsA-like_N"/>
</dbReference>
<dbReference type="Pfam" id="PF22200">
    <property type="entry name" value="ExsA_N"/>
    <property type="match status" value="1"/>
</dbReference>
<dbReference type="PROSITE" id="PS01124">
    <property type="entry name" value="HTH_ARAC_FAMILY_2"/>
    <property type="match status" value="1"/>
</dbReference>
<dbReference type="SUPFAM" id="SSF46689">
    <property type="entry name" value="Homeodomain-like"/>
    <property type="match status" value="2"/>
</dbReference>
<dbReference type="OrthoDB" id="4480133at2"/>
<dbReference type="Pfam" id="PF12833">
    <property type="entry name" value="HTH_18"/>
    <property type="match status" value="1"/>
</dbReference>
<dbReference type="EMBL" id="LQRT01000001">
    <property type="protein sequence ID" value="KZS42916.1"/>
    <property type="molecule type" value="Genomic_DNA"/>
</dbReference>
<feature type="domain" description="HTH araC/xylS-type" evidence="4">
    <location>
        <begin position="179"/>
        <end position="277"/>
    </location>
</feature>
<dbReference type="Proteomes" id="UP000076715">
    <property type="component" value="Unassembled WGS sequence"/>
</dbReference>
<dbReference type="STRING" id="1642818.AWE51_16260"/>
<evidence type="ECO:0000256" key="1">
    <source>
        <dbReference type="ARBA" id="ARBA00023015"/>
    </source>
</evidence>
<accession>A0A163D132</accession>
<dbReference type="PROSITE" id="PS00041">
    <property type="entry name" value="HTH_ARAC_FAMILY_1"/>
    <property type="match status" value="1"/>
</dbReference>
<evidence type="ECO:0000256" key="3">
    <source>
        <dbReference type="ARBA" id="ARBA00023163"/>
    </source>
</evidence>
<dbReference type="InterPro" id="IPR020449">
    <property type="entry name" value="Tscrpt_reg_AraC-type_HTH"/>
</dbReference>
<dbReference type="PRINTS" id="PR00032">
    <property type="entry name" value="HTHARAC"/>
</dbReference>
<reference evidence="5 6" key="1">
    <citation type="submission" date="2016-01" db="EMBL/GenBank/DDBJ databases">
        <title>The draft genome sequence of Aquimarina sp. RZW4-3-2.</title>
        <authorList>
            <person name="Wang Y."/>
        </authorList>
    </citation>
    <scope>NUCLEOTIDE SEQUENCE [LARGE SCALE GENOMIC DNA]</scope>
    <source>
        <strain evidence="5 6">RZW4-3-2</strain>
    </source>
</reference>
<dbReference type="InterPro" id="IPR009057">
    <property type="entry name" value="Homeodomain-like_sf"/>
</dbReference>
<keyword evidence="6" id="KW-1185">Reference proteome</keyword>
<dbReference type="AlphaFoldDB" id="A0A163D132"/>
<keyword evidence="1" id="KW-0805">Transcription regulation</keyword>
<dbReference type="GO" id="GO:0043565">
    <property type="term" value="F:sequence-specific DNA binding"/>
    <property type="evidence" value="ECO:0007669"/>
    <property type="project" value="InterPro"/>
</dbReference>
<dbReference type="InterPro" id="IPR018060">
    <property type="entry name" value="HTH_AraC"/>
</dbReference>
<keyword evidence="2" id="KW-0238">DNA-binding</keyword>
<dbReference type="GO" id="GO:0003700">
    <property type="term" value="F:DNA-binding transcription factor activity"/>
    <property type="evidence" value="ECO:0007669"/>
    <property type="project" value="InterPro"/>
</dbReference>
<evidence type="ECO:0000259" key="4">
    <source>
        <dbReference type="PROSITE" id="PS01124"/>
    </source>
</evidence>
<proteinExistence type="predicted"/>
<dbReference type="SMART" id="SM00342">
    <property type="entry name" value="HTH_ARAC"/>
    <property type="match status" value="1"/>
</dbReference>
<dbReference type="PANTHER" id="PTHR43280">
    <property type="entry name" value="ARAC-FAMILY TRANSCRIPTIONAL REGULATOR"/>
    <property type="match status" value="1"/>
</dbReference>
<name>A0A163D132_9FLAO</name>